<keyword evidence="8" id="KW-0807">Transducer</keyword>
<sequence>MALDRYLAIAKPLGSFYRCFNKKTTTLVLIFLWSTSVTLLFPMYVIVDLSSYTLHIPSANGNMTLNIEMCQEHWSNFTLISREKMGIIWFVCMFAVPGVMMTYGYSMMGRTLCSVAPPFYNDGACNIQQRNVIRSRKRVACILLLLAFVFAICWLPYHMMLLLFDINKAEDSTVKELNTYFLLLGHANSALNPIIYCALSRRFRNSIKSLFNMKIHFSRQGRHMRWGDSSRSATQLNCMQKLKSFPPKKVQYTLSRLNSSQQTVKTCAV</sequence>
<organism evidence="11 12">
    <name type="scientific">Cryptolaemus montrouzieri</name>
    <dbReference type="NCBI Taxonomy" id="559131"/>
    <lineage>
        <taxon>Eukaryota</taxon>
        <taxon>Metazoa</taxon>
        <taxon>Ecdysozoa</taxon>
        <taxon>Arthropoda</taxon>
        <taxon>Hexapoda</taxon>
        <taxon>Insecta</taxon>
        <taxon>Pterygota</taxon>
        <taxon>Neoptera</taxon>
        <taxon>Endopterygota</taxon>
        <taxon>Coleoptera</taxon>
        <taxon>Polyphaga</taxon>
        <taxon>Cucujiformia</taxon>
        <taxon>Coccinelloidea</taxon>
        <taxon>Coccinellidae</taxon>
        <taxon>Scymninae</taxon>
        <taxon>Scymnini</taxon>
        <taxon>Cryptolaemus</taxon>
    </lineage>
</organism>
<keyword evidence="12" id="KW-1185">Reference proteome</keyword>
<dbReference type="InterPro" id="IPR017452">
    <property type="entry name" value="GPCR_Rhodpsn_7TM"/>
</dbReference>
<feature type="domain" description="G-protein coupled receptors family 1 profile" evidence="10">
    <location>
        <begin position="1"/>
        <end position="196"/>
    </location>
</feature>
<keyword evidence="4 9" id="KW-1133">Transmembrane helix</keyword>
<evidence type="ECO:0000256" key="6">
    <source>
        <dbReference type="ARBA" id="ARBA00023136"/>
    </source>
</evidence>
<evidence type="ECO:0000256" key="2">
    <source>
        <dbReference type="ARBA" id="ARBA00010663"/>
    </source>
</evidence>
<dbReference type="PANTHER" id="PTHR45695">
    <property type="entry name" value="LEUCOKININ RECEPTOR-RELATED"/>
    <property type="match status" value="1"/>
</dbReference>
<dbReference type="InterPro" id="IPR000276">
    <property type="entry name" value="GPCR_Rhodpsn"/>
</dbReference>
<dbReference type="Proteomes" id="UP001516400">
    <property type="component" value="Unassembled WGS sequence"/>
</dbReference>
<feature type="transmembrane region" description="Helical" evidence="9">
    <location>
        <begin position="86"/>
        <end position="105"/>
    </location>
</feature>
<evidence type="ECO:0000256" key="8">
    <source>
        <dbReference type="ARBA" id="ARBA00023224"/>
    </source>
</evidence>
<dbReference type="GO" id="GO:0004930">
    <property type="term" value="F:G protein-coupled receptor activity"/>
    <property type="evidence" value="ECO:0007669"/>
    <property type="project" value="UniProtKB-KW"/>
</dbReference>
<comment type="subcellular location">
    <subcellularLocation>
        <location evidence="1">Membrane</location>
        <topology evidence="1">Multi-pass membrane protein</topology>
    </subcellularLocation>
</comment>
<evidence type="ECO:0000256" key="1">
    <source>
        <dbReference type="ARBA" id="ARBA00004141"/>
    </source>
</evidence>
<dbReference type="PROSITE" id="PS50262">
    <property type="entry name" value="G_PROTEIN_RECEP_F1_2"/>
    <property type="match status" value="1"/>
</dbReference>
<reference evidence="11 12" key="1">
    <citation type="journal article" date="2021" name="BMC Biol.">
        <title>Horizontally acquired antibacterial genes associated with adaptive radiation of ladybird beetles.</title>
        <authorList>
            <person name="Li H.S."/>
            <person name="Tang X.F."/>
            <person name="Huang Y.H."/>
            <person name="Xu Z.Y."/>
            <person name="Chen M.L."/>
            <person name="Du X.Y."/>
            <person name="Qiu B.Y."/>
            <person name="Chen P.T."/>
            <person name="Zhang W."/>
            <person name="Slipinski A."/>
            <person name="Escalona H.E."/>
            <person name="Waterhouse R.M."/>
            <person name="Zwick A."/>
            <person name="Pang H."/>
        </authorList>
    </citation>
    <scope>NUCLEOTIDE SEQUENCE [LARGE SCALE GENOMIC DNA]</scope>
    <source>
        <strain evidence="11">SYSU2018</strain>
    </source>
</reference>
<evidence type="ECO:0000259" key="10">
    <source>
        <dbReference type="PROSITE" id="PS50262"/>
    </source>
</evidence>
<dbReference type="PRINTS" id="PR00237">
    <property type="entry name" value="GPCRRHODOPSN"/>
</dbReference>
<evidence type="ECO:0000313" key="11">
    <source>
        <dbReference type="EMBL" id="KAL3287134.1"/>
    </source>
</evidence>
<dbReference type="GO" id="GO:0016020">
    <property type="term" value="C:membrane"/>
    <property type="evidence" value="ECO:0007669"/>
    <property type="project" value="UniProtKB-SubCell"/>
</dbReference>
<gene>
    <name evidence="11" type="ORF">HHI36_001614</name>
</gene>
<feature type="transmembrane region" description="Helical" evidence="9">
    <location>
        <begin position="177"/>
        <end position="199"/>
    </location>
</feature>
<dbReference type="EMBL" id="JABFTP020000185">
    <property type="protein sequence ID" value="KAL3287134.1"/>
    <property type="molecule type" value="Genomic_DNA"/>
</dbReference>
<dbReference type="SUPFAM" id="SSF81321">
    <property type="entry name" value="Family A G protein-coupled receptor-like"/>
    <property type="match status" value="1"/>
</dbReference>
<dbReference type="Pfam" id="PF00001">
    <property type="entry name" value="7tm_1"/>
    <property type="match status" value="1"/>
</dbReference>
<evidence type="ECO:0000313" key="12">
    <source>
        <dbReference type="Proteomes" id="UP001516400"/>
    </source>
</evidence>
<accession>A0ABD2P7Z7</accession>
<feature type="transmembrane region" description="Helical" evidence="9">
    <location>
        <begin position="27"/>
        <end position="47"/>
    </location>
</feature>
<keyword evidence="7" id="KW-0675">Receptor</keyword>
<keyword evidence="5" id="KW-0297">G-protein coupled receptor</keyword>
<dbReference type="PANTHER" id="PTHR45695:SF15">
    <property type="entry name" value="OPSIN RH2"/>
    <property type="match status" value="1"/>
</dbReference>
<comment type="caution">
    <text evidence="11">The sequence shown here is derived from an EMBL/GenBank/DDBJ whole genome shotgun (WGS) entry which is preliminary data.</text>
</comment>
<evidence type="ECO:0000256" key="5">
    <source>
        <dbReference type="ARBA" id="ARBA00023040"/>
    </source>
</evidence>
<name>A0ABD2P7Z7_9CUCU</name>
<evidence type="ECO:0000256" key="9">
    <source>
        <dbReference type="SAM" id="Phobius"/>
    </source>
</evidence>
<evidence type="ECO:0000256" key="3">
    <source>
        <dbReference type="ARBA" id="ARBA00022692"/>
    </source>
</evidence>
<proteinExistence type="inferred from homology"/>
<comment type="similarity">
    <text evidence="2">Belongs to the G-protein coupled receptor 1 family.</text>
</comment>
<feature type="transmembrane region" description="Helical" evidence="9">
    <location>
        <begin position="139"/>
        <end position="157"/>
    </location>
</feature>
<dbReference type="AlphaFoldDB" id="A0ABD2P7Z7"/>
<keyword evidence="3 9" id="KW-0812">Transmembrane</keyword>
<evidence type="ECO:0000256" key="4">
    <source>
        <dbReference type="ARBA" id="ARBA00022989"/>
    </source>
</evidence>
<evidence type="ECO:0000256" key="7">
    <source>
        <dbReference type="ARBA" id="ARBA00023170"/>
    </source>
</evidence>
<dbReference type="Gene3D" id="1.20.1070.10">
    <property type="entry name" value="Rhodopsin 7-helix transmembrane proteins"/>
    <property type="match status" value="1"/>
</dbReference>
<keyword evidence="6 9" id="KW-0472">Membrane</keyword>
<protein>
    <recommendedName>
        <fullName evidence="10">G-protein coupled receptors family 1 profile domain-containing protein</fullName>
    </recommendedName>
</protein>